<evidence type="ECO:0000313" key="10">
    <source>
        <dbReference type="Proteomes" id="UP000829291"/>
    </source>
</evidence>
<dbReference type="EC" id="2.8.2.-" evidence="9"/>
<keyword evidence="7 9" id="KW-0472">Membrane</keyword>
<accession>A0ABM3G2G5</accession>
<organism evidence="10 12">
    <name type="scientific">Neodiprion lecontei</name>
    <name type="common">Redheaded pine sawfly</name>
    <dbReference type="NCBI Taxonomy" id="441921"/>
    <lineage>
        <taxon>Eukaryota</taxon>
        <taxon>Metazoa</taxon>
        <taxon>Ecdysozoa</taxon>
        <taxon>Arthropoda</taxon>
        <taxon>Hexapoda</taxon>
        <taxon>Insecta</taxon>
        <taxon>Pterygota</taxon>
        <taxon>Neoptera</taxon>
        <taxon>Endopterygota</taxon>
        <taxon>Hymenoptera</taxon>
        <taxon>Tenthredinoidea</taxon>
        <taxon>Diprionidae</taxon>
        <taxon>Diprioninae</taxon>
        <taxon>Neodiprion</taxon>
    </lineage>
</organism>
<evidence type="ECO:0000256" key="7">
    <source>
        <dbReference type="ARBA" id="ARBA00023136"/>
    </source>
</evidence>
<evidence type="ECO:0000256" key="8">
    <source>
        <dbReference type="ARBA" id="ARBA00023180"/>
    </source>
</evidence>
<evidence type="ECO:0000256" key="2">
    <source>
        <dbReference type="ARBA" id="ARBA00006339"/>
    </source>
</evidence>
<dbReference type="PANTHER" id="PTHR12137:SF63">
    <property type="entry name" value="CARBOHYDRATE SULFOTRANSFERASE"/>
    <property type="match status" value="1"/>
</dbReference>
<dbReference type="RefSeq" id="XP_046594459.1">
    <property type="nucleotide sequence ID" value="XM_046738503.1"/>
</dbReference>
<gene>
    <name evidence="11 12" type="primary">LOC124294181</name>
</gene>
<keyword evidence="5 9" id="KW-1133">Transmembrane helix</keyword>
<keyword evidence="4 9" id="KW-0812">Transmembrane</keyword>
<dbReference type="InterPro" id="IPR005331">
    <property type="entry name" value="Sulfotransferase"/>
</dbReference>
<name>A0ABM3G2G5_NEOLC</name>
<dbReference type="PANTHER" id="PTHR12137">
    <property type="entry name" value="CARBOHYDRATE SULFOTRANSFERASE"/>
    <property type="match status" value="1"/>
</dbReference>
<keyword evidence="9" id="KW-0735">Signal-anchor</keyword>
<reference evidence="11 12" key="1">
    <citation type="submission" date="2025-05" db="UniProtKB">
        <authorList>
            <consortium name="RefSeq"/>
        </authorList>
    </citation>
    <scope>IDENTIFICATION</scope>
    <source>
        <tissue evidence="11 12">Thorax and Abdomen</tissue>
    </source>
</reference>
<feature type="transmembrane region" description="Helical" evidence="9">
    <location>
        <begin position="20"/>
        <end position="42"/>
    </location>
</feature>
<evidence type="ECO:0000256" key="3">
    <source>
        <dbReference type="ARBA" id="ARBA00022679"/>
    </source>
</evidence>
<comment type="similarity">
    <text evidence="2 9">Belongs to the sulfotransferase 2 family.</text>
</comment>
<keyword evidence="9" id="KW-0119">Carbohydrate metabolism</keyword>
<evidence type="ECO:0000313" key="11">
    <source>
        <dbReference type="RefSeq" id="XP_046594454.1"/>
    </source>
</evidence>
<evidence type="ECO:0000256" key="1">
    <source>
        <dbReference type="ARBA" id="ARBA00004323"/>
    </source>
</evidence>
<evidence type="ECO:0000256" key="6">
    <source>
        <dbReference type="ARBA" id="ARBA00023034"/>
    </source>
</evidence>
<comment type="subcellular location">
    <subcellularLocation>
        <location evidence="1 9">Golgi apparatus membrane</location>
        <topology evidence="1 9">Single-pass type II membrane protein</topology>
    </subcellularLocation>
</comment>
<dbReference type="InterPro" id="IPR018011">
    <property type="entry name" value="Carb_sulfotrans_8-10"/>
</dbReference>
<keyword evidence="6 9" id="KW-0333">Golgi apparatus</keyword>
<keyword evidence="8 9" id="KW-0325">Glycoprotein</keyword>
<keyword evidence="3 9" id="KW-0808">Transferase</keyword>
<evidence type="ECO:0000256" key="9">
    <source>
        <dbReference type="RuleBase" id="RU364020"/>
    </source>
</evidence>
<proteinExistence type="inferred from homology"/>
<evidence type="ECO:0000256" key="4">
    <source>
        <dbReference type="ARBA" id="ARBA00022692"/>
    </source>
</evidence>
<dbReference type="RefSeq" id="XP_046594454.1">
    <property type="nucleotide sequence ID" value="XM_046738498.1"/>
</dbReference>
<evidence type="ECO:0000313" key="12">
    <source>
        <dbReference type="RefSeq" id="XP_046594459.1"/>
    </source>
</evidence>
<dbReference type="Pfam" id="PF03567">
    <property type="entry name" value="Sulfotransfer_2"/>
    <property type="match status" value="1"/>
</dbReference>
<sequence length="364" mass="42954">MSSAIIMIEVFPSLQRMAKFLRWMVIYAMGLTTVTIIGRTLLTEEPSEPILLPEYIEPTQQSDTVYIDSRINSTDYLDEIITTAQMAEIRTELQIRRTGVKSVCQILGNETSPIRAVVSNMIVDTKHGLSWCPIYKAGSSTWMVHFAVLGRTLSDLTVELIERNVLQVNTLARQAFPNADLKSTLEKLRHTKKFIVVRHPFERLLSAYRDKLENMESRKYYYNKYGRHITQKYRQKTAASNTKREPTFTEFLRFITKEKYFDEHWAPYNQFCRPCALNYDYILKFETFKRDEDFLIQELELNQYLYTKNNVKNVNPQGATTTMISKKYFQSVPKMLLEEVYRVYEKDFNLFDYLPDDYYLMTKI</sequence>
<evidence type="ECO:0000256" key="5">
    <source>
        <dbReference type="ARBA" id="ARBA00022989"/>
    </source>
</evidence>
<dbReference type="GeneID" id="124294181"/>
<dbReference type="Proteomes" id="UP000829291">
    <property type="component" value="Chromosome 1"/>
</dbReference>
<protein>
    <recommendedName>
        <fullName evidence="9">Carbohydrate sulfotransferase</fullName>
        <ecNumber evidence="9">2.8.2.-</ecNumber>
    </recommendedName>
</protein>
<keyword evidence="10" id="KW-1185">Reference proteome</keyword>